<dbReference type="InterPro" id="IPR004812">
    <property type="entry name" value="Efflux_drug-R_Bcr/CmlA"/>
</dbReference>
<evidence type="ECO:0000256" key="1">
    <source>
        <dbReference type="ARBA" id="ARBA00004651"/>
    </source>
</evidence>
<dbReference type="SUPFAM" id="SSF103473">
    <property type="entry name" value="MFS general substrate transporter"/>
    <property type="match status" value="1"/>
</dbReference>
<dbReference type="PROSITE" id="PS50850">
    <property type="entry name" value="MFS"/>
    <property type="match status" value="1"/>
</dbReference>
<reference evidence="10" key="1">
    <citation type="journal article" date="2023" name="Phytobiomes J">
        <title>Deciphering the key players within the bacterial microbiota associated with aerial crown gall tumors on rhododendron: Insights into the gallobiome.</title>
        <authorList>
            <person name="Kuzmanovic N."/>
            <person name="Nesme J."/>
            <person name="Wolf J."/>
            <person name="Neumann-Schaal M."/>
            <person name="Petersen J."/>
            <person name="Fernandez-Gnecco G."/>
            <person name="Sproeer C."/>
            <person name="Bunk B."/>
            <person name="Overmann J."/>
            <person name="Sorensen S.J."/>
            <person name="Idczak E."/>
            <person name="Smalla K."/>
        </authorList>
    </citation>
    <scope>NUCLEOTIDE SEQUENCE</scope>
    <source>
        <strain evidence="10">Rho-11.1</strain>
    </source>
</reference>
<keyword evidence="8" id="KW-0997">Cell inner membrane</keyword>
<accession>A0AAW9FCU3</accession>
<feature type="transmembrane region" description="Helical" evidence="8">
    <location>
        <begin position="84"/>
        <end position="104"/>
    </location>
</feature>
<protein>
    <recommendedName>
        <fullName evidence="8">Bcr/CflA family efflux transporter</fullName>
    </recommendedName>
</protein>
<dbReference type="PANTHER" id="PTHR23502">
    <property type="entry name" value="MAJOR FACILITATOR SUPERFAMILY"/>
    <property type="match status" value="1"/>
</dbReference>
<proteinExistence type="inferred from homology"/>
<feature type="transmembrane region" description="Helical" evidence="8">
    <location>
        <begin position="377"/>
        <end position="397"/>
    </location>
</feature>
<evidence type="ECO:0000256" key="4">
    <source>
        <dbReference type="ARBA" id="ARBA00022475"/>
    </source>
</evidence>
<keyword evidence="7 8" id="KW-0472">Membrane</keyword>
<comment type="subcellular location">
    <subcellularLocation>
        <location evidence="8">Cell inner membrane</location>
        <topology evidence="8">Multi-pass membrane protein</topology>
    </subcellularLocation>
    <subcellularLocation>
        <location evidence="1">Cell membrane</location>
        <topology evidence="1">Multi-pass membrane protein</topology>
    </subcellularLocation>
</comment>
<dbReference type="InterPro" id="IPR036259">
    <property type="entry name" value="MFS_trans_sf"/>
</dbReference>
<keyword evidence="3 8" id="KW-0813">Transport</keyword>
<dbReference type="InterPro" id="IPR020846">
    <property type="entry name" value="MFS_dom"/>
</dbReference>
<dbReference type="GO" id="GO:0042910">
    <property type="term" value="F:xenobiotic transmembrane transporter activity"/>
    <property type="evidence" value="ECO:0007669"/>
    <property type="project" value="InterPro"/>
</dbReference>
<dbReference type="GO" id="GO:1990961">
    <property type="term" value="P:xenobiotic detoxification by transmembrane export across the plasma membrane"/>
    <property type="evidence" value="ECO:0007669"/>
    <property type="project" value="InterPro"/>
</dbReference>
<evidence type="ECO:0000256" key="3">
    <source>
        <dbReference type="ARBA" id="ARBA00022448"/>
    </source>
</evidence>
<evidence type="ECO:0000256" key="8">
    <source>
        <dbReference type="RuleBase" id="RU365088"/>
    </source>
</evidence>
<feature type="transmembrane region" description="Helical" evidence="8">
    <location>
        <begin position="214"/>
        <end position="241"/>
    </location>
</feature>
<keyword evidence="4" id="KW-1003">Cell membrane</keyword>
<comment type="similarity">
    <text evidence="2 8">Belongs to the major facilitator superfamily. Bcr/CmlA family.</text>
</comment>
<feature type="transmembrane region" description="Helical" evidence="8">
    <location>
        <begin position="143"/>
        <end position="167"/>
    </location>
</feature>
<feature type="transmembrane region" description="Helical" evidence="8">
    <location>
        <begin position="57"/>
        <end position="77"/>
    </location>
</feature>
<comment type="caution">
    <text evidence="10">The sequence shown here is derived from an EMBL/GenBank/DDBJ whole genome shotgun (WGS) entry which is preliminary data.</text>
</comment>
<feature type="transmembrane region" description="Helical" evidence="8">
    <location>
        <begin position="21"/>
        <end position="45"/>
    </location>
</feature>
<keyword evidence="5 8" id="KW-0812">Transmembrane</keyword>
<feature type="domain" description="Major facilitator superfamily (MFS) profile" evidence="9">
    <location>
        <begin position="19"/>
        <end position="399"/>
    </location>
</feature>
<keyword evidence="6 8" id="KW-1133">Transmembrane helix</keyword>
<gene>
    <name evidence="10" type="ORF">RMR22_19625</name>
</gene>
<dbReference type="Gene3D" id="1.20.1720.10">
    <property type="entry name" value="Multidrug resistance protein D"/>
    <property type="match status" value="1"/>
</dbReference>
<sequence>MAKSDTAVPERPSISVTRLTIILAALTAFAPFATDMYLASFPMLAEDFRTDLGKVQLGLSLFFLGLALGQLVYGPLIDRFGRKLPLLAGIGLFIVTSLLIVFAPNIESFIVLRLLQAIGGCAGMIVSRAIISDLFEGQEAASILSLMMLVQGLGPILAPILGGYIVAAAGWQAVFLFIAAFATVCFLATRFGIAETLPTDQRQRASAMDILRTWAGLLARPGFIVPTLAGSFAFACMFAFISGSPFVYMELHGVSETLYGWLFGLNAIGMIIAAQLNRSLLVRFPAEQVTVVALGVLLVSGVALVFVAQTASLPVLIALLWVGLATVPMIGANSTALAMAASGRDRGSASAIIGVLQFGLASMISGLVGVFHNSTAWPMTGAILLCAAAAASIWIAGRKIFG</sequence>
<evidence type="ECO:0000256" key="7">
    <source>
        <dbReference type="ARBA" id="ARBA00023136"/>
    </source>
</evidence>
<dbReference type="RefSeq" id="WP_320203207.1">
    <property type="nucleotide sequence ID" value="NZ_CP192782.1"/>
</dbReference>
<dbReference type="Pfam" id="PF07690">
    <property type="entry name" value="MFS_1"/>
    <property type="match status" value="1"/>
</dbReference>
<evidence type="ECO:0000256" key="2">
    <source>
        <dbReference type="ARBA" id="ARBA00006236"/>
    </source>
</evidence>
<dbReference type="InterPro" id="IPR011701">
    <property type="entry name" value="MFS"/>
</dbReference>
<feature type="transmembrane region" description="Helical" evidence="8">
    <location>
        <begin position="110"/>
        <end position="131"/>
    </location>
</feature>
<feature type="transmembrane region" description="Helical" evidence="8">
    <location>
        <begin position="261"/>
        <end position="277"/>
    </location>
</feature>
<name>A0AAW9FCU3_9HYPH</name>
<organism evidence="10">
    <name type="scientific">Agrobacterium rosae</name>
    <dbReference type="NCBI Taxonomy" id="1972867"/>
    <lineage>
        <taxon>Bacteria</taxon>
        <taxon>Pseudomonadati</taxon>
        <taxon>Pseudomonadota</taxon>
        <taxon>Alphaproteobacteria</taxon>
        <taxon>Hyphomicrobiales</taxon>
        <taxon>Rhizobiaceae</taxon>
        <taxon>Rhizobium/Agrobacterium group</taxon>
        <taxon>Agrobacterium</taxon>
    </lineage>
</organism>
<evidence type="ECO:0000256" key="6">
    <source>
        <dbReference type="ARBA" id="ARBA00022989"/>
    </source>
</evidence>
<dbReference type="CDD" id="cd17320">
    <property type="entry name" value="MFS_MdfA_MDR_like"/>
    <property type="match status" value="1"/>
</dbReference>
<dbReference type="NCBIfam" id="TIGR00710">
    <property type="entry name" value="efflux_Bcr_CflA"/>
    <property type="match status" value="1"/>
</dbReference>
<feature type="transmembrane region" description="Helical" evidence="8">
    <location>
        <begin position="351"/>
        <end position="371"/>
    </location>
</feature>
<dbReference type="PANTHER" id="PTHR23502:SF132">
    <property type="entry name" value="POLYAMINE TRANSPORTER 2-RELATED"/>
    <property type="match status" value="1"/>
</dbReference>
<evidence type="ECO:0000259" key="9">
    <source>
        <dbReference type="PROSITE" id="PS50850"/>
    </source>
</evidence>
<feature type="transmembrane region" description="Helical" evidence="8">
    <location>
        <begin position="315"/>
        <end position="339"/>
    </location>
</feature>
<dbReference type="GO" id="GO:0005886">
    <property type="term" value="C:plasma membrane"/>
    <property type="evidence" value="ECO:0007669"/>
    <property type="project" value="UniProtKB-SubCell"/>
</dbReference>
<evidence type="ECO:0000256" key="5">
    <source>
        <dbReference type="ARBA" id="ARBA00022692"/>
    </source>
</evidence>
<feature type="transmembrane region" description="Helical" evidence="8">
    <location>
        <begin position="173"/>
        <end position="193"/>
    </location>
</feature>
<dbReference type="EMBL" id="JAVRAF010000007">
    <property type="protein sequence ID" value="MDX8304472.1"/>
    <property type="molecule type" value="Genomic_DNA"/>
</dbReference>
<dbReference type="FunFam" id="1.20.1720.10:FF:000005">
    <property type="entry name" value="Bcr/CflA family efflux transporter"/>
    <property type="match status" value="1"/>
</dbReference>
<dbReference type="AlphaFoldDB" id="A0AAW9FCU3"/>
<evidence type="ECO:0000313" key="10">
    <source>
        <dbReference type="EMBL" id="MDX8304472.1"/>
    </source>
</evidence>
<feature type="transmembrane region" description="Helical" evidence="8">
    <location>
        <begin position="289"/>
        <end position="309"/>
    </location>
</feature>